<evidence type="ECO:0000313" key="1">
    <source>
        <dbReference type="EMBL" id="KAH0567612.1"/>
    </source>
</evidence>
<protein>
    <submittedName>
        <fullName evidence="1">Uncharacterized protein</fullName>
    </submittedName>
</protein>
<name>A0AAV7J8E5_COTGL</name>
<reference evidence="1 2" key="1">
    <citation type="journal article" date="2021" name="J. Hered.">
        <title>A chromosome-level genome assembly of the parasitoid wasp, Cotesia glomerata (Hymenoptera: Braconidae).</title>
        <authorList>
            <person name="Pinto B.J."/>
            <person name="Weis J.J."/>
            <person name="Gamble T."/>
            <person name="Ode P.J."/>
            <person name="Paul R."/>
            <person name="Zaspel J.M."/>
        </authorList>
    </citation>
    <scope>NUCLEOTIDE SEQUENCE [LARGE SCALE GENOMIC DNA]</scope>
    <source>
        <strain evidence="1">CgM1</strain>
    </source>
</reference>
<accession>A0AAV7J8E5</accession>
<proteinExistence type="predicted"/>
<organism evidence="1 2">
    <name type="scientific">Cotesia glomerata</name>
    <name type="common">Lepidopteran parasitic wasp</name>
    <name type="synonym">Apanteles glomeratus</name>
    <dbReference type="NCBI Taxonomy" id="32391"/>
    <lineage>
        <taxon>Eukaryota</taxon>
        <taxon>Metazoa</taxon>
        <taxon>Ecdysozoa</taxon>
        <taxon>Arthropoda</taxon>
        <taxon>Hexapoda</taxon>
        <taxon>Insecta</taxon>
        <taxon>Pterygota</taxon>
        <taxon>Neoptera</taxon>
        <taxon>Endopterygota</taxon>
        <taxon>Hymenoptera</taxon>
        <taxon>Apocrita</taxon>
        <taxon>Ichneumonoidea</taxon>
        <taxon>Braconidae</taxon>
        <taxon>Microgastrinae</taxon>
        <taxon>Cotesia</taxon>
    </lineage>
</organism>
<comment type="caution">
    <text evidence="1">The sequence shown here is derived from an EMBL/GenBank/DDBJ whole genome shotgun (WGS) entry which is preliminary data.</text>
</comment>
<keyword evidence="2" id="KW-1185">Reference proteome</keyword>
<evidence type="ECO:0000313" key="2">
    <source>
        <dbReference type="Proteomes" id="UP000826195"/>
    </source>
</evidence>
<gene>
    <name evidence="1" type="ORF">KQX54_011047</name>
</gene>
<dbReference type="AlphaFoldDB" id="A0AAV7J8E5"/>
<dbReference type="EMBL" id="JAHXZJ010000001">
    <property type="protein sequence ID" value="KAH0567612.1"/>
    <property type="molecule type" value="Genomic_DNA"/>
</dbReference>
<dbReference type="Proteomes" id="UP000826195">
    <property type="component" value="Unassembled WGS sequence"/>
</dbReference>
<sequence>MVIHIVNRDPDIEHGEYEIANRQRIGHHACEDNSRLGGTVFAAATGCRLSQNNQCPLFYRKRLIALPITDNATINDLGWCEGPEEKYRE</sequence>